<evidence type="ECO:0000256" key="1">
    <source>
        <dbReference type="ARBA" id="ARBA00010748"/>
    </source>
</evidence>
<dbReference type="PROSITE" id="PS01249">
    <property type="entry name" value="HYPA"/>
    <property type="match status" value="1"/>
</dbReference>
<sequence length="130" mass="13483">MHEFGIAEAVLDAIERRANGRPVSRAKVNAGALQRIDEGAINQAFALVAEGTNAEGAYIDLVIEPVQLTCRSCGHNSTSTDPLVSCLKCGGTDLDTEGGDGLVLESIEIAEAGHVSGNPGRDRGDSPRPA</sequence>
<proteinExistence type="inferred from homology"/>
<comment type="similarity">
    <text evidence="1 5">Belongs to the HypA/HybF family.</text>
</comment>
<feature type="binding site" evidence="5">
    <location>
        <position position="2"/>
    </location>
    <ligand>
        <name>Ni(2+)</name>
        <dbReference type="ChEBI" id="CHEBI:49786"/>
    </ligand>
</feature>
<evidence type="ECO:0000256" key="4">
    <source>
        <dbReference type="ARBA" id="ARBA00022833"/>
    </source>
</evidence>
<feature type="binding site" evidence="5">
    <location>
        <position position="89"/>
    </location>
    <ligand>
        <name>Zn(2+)</name>
        <dbReference type="ChEBI" id="CHEBI:29105"/>
    </ligand>
</feature>
<dbReference type="GO" id="GO:0051604">
    <property type="term" value="P:protein maturation"/>
    <property type="evidence" value="ECO:0007669"/>
    <property type="project" value="InterPro"/>
</dbReference>
<keyword evidence="2 5" id="KW-0533">Nickel</keyword>
<dbReference type="Gene3D" id="3.30.2320.80">
    <property type="match status" value="1"/>
</dbReference>
<evidence type="ECO:0000256" key="5">
    <source>
        <dbReference type="HAMAP-Rule" id="MF_00213"/>
    </source>
</evidence>
<dbReference type="AlphaFoldDB" id="A0A919RKC4"/>
<evidence type="ECO:0000313" key="7">
    <source>
        <dbReference type="Proteomes" id="UP000606172"/>
    </source>
</evidence>
<dbReference type="Pfam" id="PF01155">
    <property type="entry name" value="HypA"/>
    <property type="match status" value="1"/>
</dbReference>
<evidence type="ECO:0000256" key="2">
    <source>
        <dbReference type="ARBA" id="ARBA00022596"/>
    </source>
</evidence>
<dbReference type="InterPro" id="IPR000688">
    <property type="entry name" value="HypA/HybF"/>
</dbReference>
<keyword evidence="7" id="KW-1185">Reference proteome</keyword>
<dbReference type="RefSeq" id="WP_204030504.1">
    <property type="nucleotide sequence ID" value="NZ_BOOW01000036.1"/>
</dbReference>
<dbReference type="HAMAP" id="MF_00213">
    <property type="entry name" value="HypA_HybF"/>
    <property type="match status" value="1"/>
</dbReference>
<accession>A0A919RKC4</accession>
<feature type="binding site" evidence="5">
    <location>
        <position position="86"/>
    </location>
    <ligand>
        <name>Zn(2+)</name>
        <dbReference type="ChEBI" id="CHEBI:29105"/>
    </ligand>
</feature>
<dbReference type="PANTHER" id="PTHR34535:SF3">
    <property type="entry name" value="HYDROGENASE MATURATION FACTOR HYPA"/>
    <property type="match status" value="1"/>
</dbReference>
<name>A0A919RKC4_9ACTN</name>
<organism evidence="6 7">
    <name type="scientific">Sinosporangium siamense</name>
    <dbReference type="NCBI Taxonomy" id="1367973"/>
    <lineage>
        <taxon>Bacteria</taxon>
        <taxon>Bacillati</taxon>
        <taxon>Actinomycetota</taxon>
        <taxon>Actinomycetes</taxon>
        <taxon>Streptosporangiales</taxon>
        <taxon>Streptosporangiaceae</taxon>
        <taxon>Sinosporangium</taxon>
    </lineage>
</organism>
<feature type="binding site" evidence="5">
    <location>
        <position position="70"/>
    </location>
    <ligand>
        <name>Zn(2+)</name>
        <dbReference type="ChEBI" id="CHEBI:29105"/>
    </ligand>
</feature>
<comment type="caution">
    <text evidence="6">The sequence shown here is derived from an EMBL/GenBank/DDBJ whole genome shotgun (WGS) entry which is preliminary data.</text>
</comment>
<keyword evidence="4 5" id="KW-0862">Zinc</keyword>
<evidence type="ECO:0000256" key="3">
    <source>
        <dbReference type="ARBA" id="ARBA00022723"/>
    </source>
</evidence>
<reference evidence="6" key="1">
    <citation type="submission" date="2021-01" db="EMBL/GenBank/DDBJ databases">
        <title>Whole genome shotgun sequence of Sinosporangium siamense NBRC 109515.</title>
        <authorList>
            <person name="Komaki H."/>
            <person name="Tamura T."/>
        </authorList>
    </citation>
    <scope>NUCLEOTIDE SEQUENCE</scope>
    <source>
        <strain evidence="6">NBRC 109515</strain>
    </source>
</reference>
<feature type="binding site" evidence="5">
    <location>
        <position position="73"/>
    </location>
    <ligand>
        <name>Zn(2+)</name>
        <dbReference type="ChEBI" id="CHEBI:29105"/>
    </ligand>
</feature>
<dbReference type="Proteomes" id="UP000606172">
    <property type="component" value="Unassembled WGS sequence"/>
</dbReference>
<dbReference type="InterPro" id="IPR020538">
    <property type="entry name" value="Hydgase_Ni_incorp_HypA/HybF_CS"/>
</dbReference>
<dbReference type="PANTHER" id="PTHR34535">
    <property type="entry name" value="HYDROGENASE MATURATION FACTOR HYPA"/>
    <property type="match status" value="1"/>
</dbReference>
<comment type="function">
    <text evidence="5">Involved in the maturation of [NiFe] hydrogenases. Required for nickel insertion into the metal center of the hydrogenase.</text>
</comment>
<keyword evidence="3 5" id="KW-0479">Metal-binding</keyword>
<dbReference type="EMBL" id="BOOW01000036">
    <property type="protein sequence ID" value="GII95436.1"/>
    <property type="molecule type" value="Genomic_DNA"/>
</dbReference>
<gene>
    <name evidence="5" type="primary">hypA</name>
    <name evidence="6" type="ORF">Ssi02_56670</name>
</gene>
<evidence type="ECO:0000313" key="6">
    <source>
        <dbReference type="EMBL" id="GII95436.1"/>
    </source>
</evidence>
<dbReference type="GO" id="GO:0008270">
    <property type="term" value="F:zinc ion binding"/>
    <property type="evidence" value="ECO:0007669"/>
    <property type="project" value="UniProtKB-UniRule"/>
</dbReference>
<protein>
    <recommendedName>
        <fullName evidence="5">Hydrogenase maturation factor HypA</fullName>
    </recommendedName>
</protein>
<dbReference type="PIRSF" id="PIRSF004761">
    <property type="entry name" value="Hydrgn_mat_HypA"/>
    <property type="match status" value="1"/>
</dbReference>
<dbReference type="GO" id="GO:0016151">
    <property type="term" value="F:nickel cation binding"/>
    <property type="evidence" value="ECO:0007669"/>
    <property type="project" value="UniProtKB-UniRule"/>
</dbReference>